<feature type="domain" description="Cytochrome c" evidence="8">
    <location>
        <begin position="269"/>
        <end position="349"/>
    </location>
</feature>
<dbReference type="InterPro" id="IPR051811">
    <property type="entry name" value="Cytochrome_c550/c551-like"/>
</dbReference>
<sequence>MLNEKESSNRLWRWFGVSSVLFLVVMAISPLKDYFREYRDYQKAYADLLLDRAGSRKEVEEAKALAVEIRQIWIPDWNNRVDRCITCHQGVDRQGMEDVAQPFRSHPDTPHSGDDFQAFGCVICHRGQGRATTVADAHGDSEDWDSPLLPAAYVESSCGICHLGKVVPEASMITEGRRLLESSGCFGCHDFPGQRDWIGTAPRLDGLAEKTTPRWVRAWLRRPADWSAEAAMPDFRLADDEIDALVAFLWSRPPLNGPGVTGIGESSQGDYDRGRKIFRESRCISCHTVDGKGNGSAPELEKIGSKVSRGWLMAYLSDPHAFQPETAMPQFQFTGNDVLDLSAYMMEEFIEFGAEAQDDAYKPDPRAAEEGQKLFVNRGCSGCHAVQGVEQGMRIGPALTGIGGKPAGMLDFGKRDDLPRTLPDWLRAKIAEPDSFRPDLKMPRFEFDDKDFEAVVTALLAVSDEEIPPALLIRAEPPGEPPAGRFGRLVSRYRCLACHQVNGAGGDISTAPLTAEGSKVRREWLEQYLMLPTTIRPLLTDRMIHLRIPQEEASFMADYMENVYVDDAIPELLFPDGVPPESVERGRKLFYERYGCQSCHMIDNQGGYYGPILNGLGARLKPGWTFWWLQGPQRWRADVRCPDQGIPTEDATDLAGFIEAVSNPGMEDAP</sequence>
<evidence type="ECO:0000256" key="3">
    <source>
        <dbReference type="ARBA" id="ARBA00022723"/>
    </source>
</evidence>
<feature type="transmembrane region" description="Helical" evidence="7">
    <location>
        <begin position="12"/>
        <end position="31"/>
    </location>
</feature>
<keyword evidence="5 6" id="KW-0408">Iron</keyword>
<dbReference type="PROSITE" id="PS51007">
    <property type="entry name" value="CYTC"/>
    <property type="match status" value="4"/>
</dbReference>
<feature type="domain" description="Cytochrome c" evidence="8">
    <location>
        <begin position="581"/>
        <end position="662"/>
    </location>
</feature>
<accession>A0A8J6XVR7</accession>
<dbReference type="GO" id="GO:0009055">
    <property type="term" value="F:electron transfer activity"/>
    <property type="evidence" value="ECO:0007669"/>
    <property type="project" value="InterPro"/>
</dbReference>
<evidence type="ECO:0000313" key="9">
    <source>
        <dbReference type="EMBL" id="MBD3868733.1"/>
    </source>
</evidence>
<evidence type="ECO:0000256" key="2">
    <source>
        <dbReference type="ARBA" id="ARBA00022617"/>
    </source>
</evidence>
<dbReference type="PANTHER" id="PTHR37823">
    <property type="entry name" value="CYTOCHROME C-553-LIKE"/>
    <property type="match status" value="1"/>
</dbReference>
<dbReference type="InterPro" id="IPR036280">
    <property type="entry name" value="Multihaem_cyt_sf"/>
</dbReference>
<dbReference type="SUPFAM" id="SSF46626">
    <property type="entry name" value="Cytochrome c"/>
    <property type="match status" value="4"/>
</dbReference>
<dbReference type="Gene3D" id="1.10.760.10">
    <property type="entry name" value="Cytochrome c-like domain"/>
    <property type="match status" value="5"/>
</dbReference>
<evidence type="ECO:0000256" key="5">
    <source>
        <dbReference type="ARBA" id="ARBA00023004"/>
    </source>
</evidence>
<protein>
    <submittedName>
        <fullName evidence="9">C-type cytochrome</fullName>
    </submittedName>
</protein>
<keyword evidence="2 6" id="KW-0349">Heme</keyword>
<name>A0A8J6XVR7_9BACT</name>
<dbReference type="SUPFAM" id="SSF48695">
    <property type="entry name" value="Multiheme cytochromes"/>
    <property type="match status" value="1"/>
</dbReference>
<keyword evidence="7" id="KW-0812">Transmembrane</keyword>
<evidence type="ECO:0000313" key="10">
    <source>
        <dbReference type="Proteomes" id="UP000648239"/>
    </source>
</evidence>
<dbReference type="AlphaFoldDB" id="A0A8J6XVR7"/>
<evidence type="ECO:0000256" key="4">
    <source>
        <dbReference type="ARBA" id="ARBA00022982"/>
    </source>
</evidence>
<gene>
    <name evidence="9" type="ORF">IFK94_11465</name>
</gene>
<feature type="domain" description="Cytochrome c" evidence="8">
    <location>
        <begin position="366"/>
        <end position="463"/>
    </location>
</feature>
<feature type="domain" description="Cytochrome c" evidence="8">
    <location>
        <begin position="171"/>
        <end position="253"/>
    </location>
</feature>
<dbReference type="EMBL" id="JACXWD010000041">
    <property type="protein sequence ID" value="MBD3868733.1"/>
    <property type="molecule type" value="Genomic_DNA"/>
</dbReference>
<evidence type="ECO:0000256" key="1">
    <source>
        <dbReference type="ARBA" id="ARBA00022448"/>
    </source>
</evidence>
<proteinExistence type="predicted"/>
<dbReference type="Proteomes" id="UP000648239">
    <property type="component" value="Unassembled WGS sequence"/>
</dbReference>
<comment type="caution">
    <text evidence="9">The sequence shown here is derived from an EMBL/GenBank/DDBJ whole genome shotgun (WGS) entry which is preliminary data.</text>
</comment>
<dbReference type="GO" id="GO:0046872">
    <property type="term" value="F:metal ion binding"/>
    <property type="evidence" value="ECO:0007669"/>
    <property type="project" value="UniProtKB-KW"/>
</dbReference>
<keyword evidence="3 6" id="KW-0479">Metal-binding</keyword>
<keyword evidence="7" id="KW-1133">Transmembrane helix</keyword>
<evidence type="ECO:0000256" key="6">
    <source>
        <dbReference type="PROSITE-ProRule" id="PRU00433"/>
    </source>
</evidence>
<dbReference type="GO" id="GO:0020037">
    <property type="term" value="F:heme binding"/>
    <property type="evidence" value="ECO:0007669"/>
    <property type="project" value="InterPro"/>
</dbReference>
<reference evidence="9 10" key="1">
    <citation type="submission" date="2020-08" db="EMBL/GenBank/DDBJ databases">
        <title>Acidobacteriota in marine sediments use diverse sulfur dissimilation pathways.</title>
        <authorList>
            <person name="Wasmund K."/>
        </authorList>
    </citation>
    <scope>NUCLEOTIDE SEQUENCE [LARGE SCALE GENOMIC DNA]</scope>
    <source>
        <strain evidence="9">MAG AM4</strain>
    </source>
</reference>
<organism evidence="9 10">
    <name type="scientific">Candidatus Polarisedimenticola svalbardensis</name>
    <dbReference type="NCBI Taxonomy" id="2886004"/>
    <lineage>
        <taxon>Bacteria</taxon>
        <taxon>Pseudomonadati</taxon>
        <taxon>Acidobacteriota</taxon>
        <taxon>Candidatus Polarisedimenticolia</taxon>
        <taxon>Candidatus Polarisedimenticolales</taxon>
        <taxon>Candidatus Polarisedimenticolaceae</taxon>
        <taxon>Candidatus Polarisedimenticola</taxon>
    </lineage>
</organism>
<dbReference type="PANTHER" id="PTHR37823:SF1">
    <property type="entry name" value="CYTOCHROME C-553-LIKE"/>
    <property type="match status" value="1"/>
</dbReference>
<dbReference type="InterPro" id="IPR009056">
    <property type="entry name" value="Cyt_c-like_dom"/>
</dbReference>
<keyword evidence="4" id="KW-0249">Electron transport</keyword>
<keyword evidence="7" id="KW-0472">Membrane</keyword>
<dbReference type="Pfam" id="PF00034">
    <property type="entry name" value="Cytochrom_C"/>
    <property type="match status" value="3"/>
</dbReference>
<evidence type="ECO:0000256" key="7">
    <source>
        <dbReference type="SAM" id="Phobius"/>
    </source>
</evidence>
<evidence type="ECO:0000259" key="8">
    <source>
        <dbReference type="PROSITE" id="PS51007"/>
    </source>
</evidence>
<keyword evidence="1" id="KW-0813">Transport</keyword>
<dbReference type="InterPro" id="IPR036909">
    <property type="entry name" value="Cyt_c-like_dom_sf"/>
</dbReference>